<keyword evidence="7 9" id="KW-1133">Transmembrane helix</keyword>
<evidence type="ECO:0000256" key="8">
    <source>
        <dbReference type="ARBA" id="ARBA00023136"/>
    </source>
</evidence>
<evidence type="ECO:0000256" key="4">
    <source>
        <dbReference type="ARBA" id="ARBA00022475"/>
    </source>
</evidence>
<dbReference type="InterPro" id="IPR043429">
    <property type="entry name" value="ArtM/GltK/GlnP/TcyL/YhdX-like"/>
</dbReference>
<dbReference type="EMBL" id="BAYX01000003">
    <property type="protein sequence ID" value="GAJ92088.1"/>
    <property type="molecule type" value="Genomic_DNA"/>
</dbReference>
<keyword evidence="3 9" id="KW-0813">Transport</keyword>
<dbReference type="GeneID" id="86851046"/>
<dbReference type="PANTHER" id="PTHR30614:SF0">
    <property type="entry name" value="L-CYSTINE TRANSPORT SYSTEM PERMEASE PROTEIN TCYL"/>
    <property type="match status" value="1"/>
</dbReference>
<evidence type="ECO:0000256" key="2">
    <source>
        <dbReference type="ARBA" id="ARBA00010072"/>
    </source>
</evidence>
<evidence type="ECO:0000256" key="3">
    <source>
        <dbReference type="ARBA" id="ARBA00022448"/>
    </source>
</evidence>
<dbReference type="PROSITE" id="PS50928">
    <property type="entry name" value="ABC_TM1"/>
    <property type="match status" value="1"/>
</dbReference>
<sequence>MQFQFANQGLHWSDAYFLLLGAINTIKIAVAAGLLGTVLGIVLGWLRSISLVIRLLTTPIIDILRSVPMVIQLILANSILSLMGFSASPFWFGTIALGAWMAAVTAEVARDALRSVPFQYRRGARSLGMNYFQELFHISAPLGFRAGLPSWIGLVLSLIKDSSLAGVIGYLEFTRSAQMLMTRTHETWLMLLGTGLFYFLICYPVSKYSRQLERRVLV</sequence>
<evidence type="ECO:0000313" key="12">
    <source>
        <dbReference type="Proteomes" id="UP000026941"/>
    </source>
</evidence>
<comment type="similarity">
    <text evidence="2">Belongs to the binding-protein-dependent transport system permease family. HisMQ subfamily.</text>
</comment>
<dbReference type="NCBIfam" id="TIGR01726">
    <property type="entry name" value="HEQRo_perm_3TM"/>
    <property type="match status" value="1"/>
</dbReference>
<evidence type="ECO:0000256" key="7">
    <source>
        <dbReference type="ARBA" id="ARBA00022989"/>
    </source>
</evidence>
<gene>
    <name evidence="11" type="ORF">RRH01S_03_01570</name>
</gene>
<evidence type="ECO:0000313" key="11">
    <source>
        <dbReference type="EMBL" id="GAJ92088.1"/>
    </source>
</evidence>
<evidence type="ECO:0000259" key="10">
    <source>
        <dbReference type="PROSITE" id="PS50928"/>
    </source>
</evidence>
<proteinExistence type="inferred from homology"/>
<dbReference type="SUPFAM" id="SSF161098">
    <property type="entry name" value="MetI-like"/>
    <property type="match status" value="1"/>
</dbReference>
<keyword evidence="4" id="KW-1003">Cell membrane</keyword>
<evidence type="ECO:0000256" key="6">
    <source>
        <dbReference type="ARBA" id="ARBA00022970"/>
    </source>
</evidence>
<dbReference type="Gene3D" id="1.10.3720.10">
    <property type="entry name" value="MetI-like"/>
    <property type="match status" value="1"/>
</dbReference>
<evidence type="ECO:0000256" key="9">
    <source>
        <dbReference type="RuleBase" id="RU363032"/>
    </source>
</evidence>
<keyword evidence="5 9" id="KW-0812">Transmembrane</keyword>
<keyword evidence="8 9" id="KW-0472">Membrane</keyword>
<accession>A0AA87PYB3</accession>
<protein>
    <submittedName>
        <fullName evidence="11">Amino acid ABC transporter permease protein</fullName>
    </submittedName>
</protein>
<dbReference type="AlphaFoldDB" id="A0AA87PYB3"/>
<feature type="domain" description="ABC transmembrane type-1" evidence="10">
    <location>
        <begin position="22"/>
        <end position="209"/>
    </location>
</feature>
<dbReference type="CDD" id="cd06261">
    <property type="entry name" value="TM_PBP2"/>
    <property type="match status" value="1"/>
</dbReference>
<feature type="transmembrane region" description="Helical" evidence="9">
    <location>
        <begin position="67"/>
        <end position="85"/>
    </location>
</feature>
<dbReference type="GO" id="GO:0015184">
    <property type="term" value="F:L-cystine transmembrane transporter activity"/>
    <property type="evidence" value="ECO:0007669"/>
    <property type="project" value="TreeGrafter"/>
</dbReference>
<comment type="caution">
    <text evidence="11">The sequence shown here is derived from an EMBL/GenBank/DDBJ whole genome shotgun (WGS) entry which is preliminary data.</text>
</comment>
<dbReference type="RefSeq" id="WP_007689157.1">
    <property type="nucleotide sequence ID" value="NZ_BAYX01000003.1"/>
</dbReference>
<name>A0AA87PYB3_RHIRH</name>
<dbReference type="InterPro" id="IPR000515">
    <property type="entry name" value="MetI-like"/>
</dbReference>
<feature type="transmembrane region" description="Helical" evidence="9">
    <location>
        <begin position="188"/>
        <end position="205"/>
    </location>
</feature>
<dbReference type="InterPro" id="IPR035906">
    <property type="entry name" value="MetI-like_sf"/>
</dbReference>
<keyword evidence="6" id="KW-0029">Amino-acid transport</keyword>
<comment type="subcellular location">
    <subcellularLocation>
        <location evidence="1">Cell inner membrane</location>
        <topology evidence="1">Multi-pass membrane protein</topology>
    </subcellularLocation>
    <subcellularLocation>
        <location evidence="9">Cell membrane</location>
        <topology evidence="9">Multi-pass membrane protein</topology>
    </subcellularLocation>
</comment>
<organism evidence="11 12">
    <name type="scientific">Rhizobium rhizogenes NBRC 13257</name>
    <dbReference type="NCBI Taxonomy" id="1220581"/>
    <lineage>
        <taxon>Bacteria</taxon>
        <taxon>Pseudomonadati</taxon>
        <taxon>Pseudomonadota</taxon>
        <taxon>Alphaproteobacteria</taxon>
        <taxon>Hyphomicrobiales</taxon>
        <taxon>Rhizobiaceae</taxon>
        <taxon>Rhizobium/Agrobacterium group</taxon>
        <taxon>Rhizobium</taxon>
    </lineage>
</organism>
<reference evidence="11 12" key="1">
    <citation type="submission" date="2014-05" db="EMBL/GenBank/DDBJ databases">
        <title>Whole genome shotgun sequence of Rhizobium rhizogenes NBRC 13257.</title>
        <authorList>
            <person name="Katano-Makiyama Y."/>
            <person name="Hosoyama A."/>
            <person name="Hashimoto M."/>
            <person name="Hosoyama Y."/>
            <person name="Noguchi M."/>
            <person name="Tsuchikane K."/>
            <person name="Kimura A."/>
            <person name="Ohji S."/>
            <person name="Ichikawa N."/>
            <person name="Yamazoe A."/>
            <person name="Fujita N."/>
        </authorList>
    </citation>
    <scope>NUCLEOTIDE SEQUENCE [LARGE SCALE GENOMIC DNA]</scope>
    <source>
        <strain evidence="11 12">NBRC 13257</strain>
    </source>
</reference>
<dbReference type="GO" id="GO:0043190">
    <property type="term" value="C:ATP-binding cassette (ABC) transporter complex"/>
    <property type="evidence" value="ECO:0007669"/>
    <property type="project" value="InterPro"/>
</dbReference>
<feature type="transmembrane region" description="Helical" evidence="9">
    <location>
        <begin position="15"/>
        <end position="46"/>
    </location>
</feature>
<evidence type="ECO:0000256" key="5">
    <source>
        <dbReference type="ARBA" id="ARBA00022692"/>
    </source>
</evidence>
<dbReference type="PANTHER" id="PTHR30614">
    <property type="entry name" value="MEMBRANE COMPONENT OF AMINO ACID ABC TRANSPORTER"/>
    <property type="match status" value="1"/>
</dbReference>
<dbReference type="Proteomes" id="UP000026941">
    <property type="component" value="Unassembled WGS sequence"/>
</dbReference>
<dbReference type="Pfam" id="PF00528">
    <property type="entry name" value="BPD_transp_1"/>
    <property type="match status" value="1"/>
</dbReference>
<evidence type="ECO:0000256" key="1">
    <source>
        <dbReference type="ARBA" id="ARBA00004429"/>
    </source>
</evidence>
<dbReference type="InterPro" id="IPR010065">
    <property type="entry name" value="AA_ABC_transptr_permease_3TM"/>
</dbReference>